<sequence length="702" mass="80455">MELAAQLELRFRLYGYVGFLVIICNALALMVFLSKQDFRQRFQLYIFLCFSEMLNGLSYVACGFGRNALLRDGEFFDEISTSECLFTKPWPLLLLLAGVFPASANAILSLERFFAVYCCHSYRSWRHHRQILLLAAFIYSMVFSGIGVWTGVTFPETNPDKMCALTDSVGIVYGTIHFTVCSLIYFSSFAVVIYVSLAVRRFRKMNKYERRMQRTTLGITLTSVIFVAIPSCVMVLDAWQLPKFSELVIGFAYSLYGLQSCLCLPKTDSTATSDVTGPPGIPSVAFPPFDGLDWWRGWLEPNNGTHHANTTIDVLCSNCFSKYDRLACARSAFVSVLALISALVAVKRIVDLQRRNPSPIRLLIFFLIFIQCMAGSFEWLLGWTTQMALFITYAKAIELLVICYFYLDLVSKMMHWSSVAGKRLCFSSLILLFTYFTLFLVMGFLLSIEPWTDCHAPYWIWFSCGEFVTVQLMVFSFLLIVNRMNRISASPNIHRRQRRQLLTLFWVFETSCLADLSYHISLFMLADDEKGCSGIFEHDQLRYTLLKLPYDVVSFLMPVWALLYFFRPQKKDGLEEQGSEESLIPALTSAAEVTVVRNWRRRYRPLVQDNSAYVPVPELRRVVAQRGRRDHNASTGVRRVSSAPQMAERQRRISISHSYISSTLYSIPEEIQQLQAAREQDDYMVAASYDNLSMAPQLEDRE</sequence>
<feature type="transmembrane region" description="Helical" evidence="1">
    <location>
        <begin position="216"/>
        <end position="236"/>
    </location>
</feature>
<keyword evidence="1" id="KW-1133">Transmembrane helix</keyword>
<reference evidence="2" key="1">
    <citation type="submission" date="2023-06" db="EMBL/GenBank/DDBJ databases">
        <authorList>
            <person name="Delattre M."/>
        </authorList>
    </citation>
    <scope>NUCLEOTIDE SEQUENCE</scope>
    <source>
        <strain evidence="2">AF72</strain>
    </source>
</reference>
<feature type="transmembrane region" description="Helical" evidence="1">
    <location>
        <begin position="458"/>
        <end position="481"/>
    </location>
</feature>
<dbReference type="CDD" id="cd00637">
    <property type="entry name" value="7tm_classA_rhodopsin-like"/>
    <property type="match status" value="1"/>
</dbReference>
<feature type="transmembrane region" description="Helical" evidence="1">
    <location>
        <begin position="332"/>
        <end position="350"/>
    </location>
</feature>
<feature type="non-terminal residue" evidence="2">
    <location>
        <position position="702"/>
    </location>
</feature>
<evidence type="ECO:0000256" key="1">
    <source>
        <dbReference type="SAM" id="Phobius"/>
    </source>
</evidence>
<keyword evidence="1" id="KW-0812">Transmembrane</keyword>
<accession>A0AA36DFW7</accession>
<dbReference type="PANTHER" id="PTHR38553">
    <property type="entry name" value="PROTEIN CBG19621"/>
    <property type="match status" value="1"/>
</dbReference>
<feature type="transmembrane region" description="Helical" evidence="1">
    <location>
        <begin position="131"/>
        <end position="151"/>
    </location>
</feature>
<feature type="transmembrane region" description="Helical" evidence="1">
    <location>
        <begin position="548"/>
        <end position="566"/>
    </location>
</feature>
<name>A0AA36DFW7_9BILA</name>
<feature type="transmembrane region" description="Helical" evidence="1">
    <location>
        <begin position="45"/>
        <end position="69"/>
    </location>
</feature>
<dbReference type="Proteomes" id="UP001177023">
    <property type="component" value="Unassembled WGS sequence"/>
</dbReference>
<feature type="transmembrane region" description="Helical" evidence="1">
    <location>
        <begin position="387"/>
        <end position="407"/>
    </location>
</feature>
<comment type="caution">
    <text evidence="2">The sequence shown here is derived from an EMBL/GenBank/DDBJ whole genome shotgun (WGS) entry which is preliminary data.</text>
</comment>
<keyword evidence="1" id="KW-0472">Membrane</keyword>
<feature type="transmembrane region" description="Helical" evidence="1">
    <location>
        <begin position="362"/>
        <end position="381"/>
    </location>
</feature>
<protein>
    <submittedName>
        <fullName evidence="2">Uncharacterized protein</fullName>
    </submittedName>
</protein>
<evidence type="ECO:0000313" key="2">
    <source>
        <dbReference type="EMBL" id="CAJ0586905.1"/>
    </source>
</evidence>
<feature type="transmembrane region" description="Helical" evidence="1">
    <location>
        <begin position="501"/>
        <end position="520"/>
    </location>
</feature>
<feature type="transmembrane region" description="Helical" evidence="1">
    <location>
        <begin position="171"/>
        <end position="195"/>
    </location>
</feature>
<feature type="transmembrane region" description="Helical" evidence="1">
    <location>
        <begin position="13"/>
        <end position="33"/>
    </location>
</feature>
<feature type="transmembrane region" description="Helical" evidence="1">
    <location>
        <begin position="428"/>
        <end position="446"/>
    </location>
</feature>
<evidence type="ECO:0000313" key="3">
    <source>
        <dbReference type="Proteomes" id="UP001177023"/>
    </source>
</evidence>
<dbReference type="EMBL" id="CATQJA010002709">
    <property type="protein sequence ID" value="CAJ0586905.1"/>
    <property type="molecule type" value="Genomic_DNA"/>
</dbReference>
<organism evidence="2 3">
    <name type="scientific">Mesorhabditis spiculigera</name>
    <dbReference type="NCBI Taxonomy" id="96644"/>
    <lineage>
        <taxon>Eukaryota</taxon>
        <taxon>Metazoa</taxon>
        <taxon>Ecdysozoa</taxon>
        <taxon>Nematoda</taxon>
        <taxon>Chromadorea</taxon>
        <taxon>Rhabditida</taxon>
        <taxon>Rhabditina</taxon>
        <taxon>Rhabditomorpha</taxon>
        <taxon>Rhabditoidea</taxon>
        <taxon>Rhabditidae</taxon>
        <taxon>Mesorhabditinae</taxon>
        <taxon>Mesorhabditis</taxon>
    </lineage>
</organism>
<dbReference type="AlphaFoldDB" id="A0AA36DFW7"/>
<keyword evidence="3" id="KW-1185">Reference proteome</keyword>
<gene>
    <name evidence="2" type="ORF">MSPICULIGERA_LOCUS24887</name>
</gene>
<proteinExistence type="predicted"/>
<dbReference type="PANTHER" id="PTHR38553:SF1">
    <property type="entry name" value="G PROTEIN-COUPLED RECEPTOR"/>
    <property type="match status" value="1"/>
</dbReference>
<dbReference type="Gene3D" id="1.20.1070.10">
    <property type="entry name" value="Rhodopsin 7-helix transmembrane proteins"/>
    <property type="match status" value="1"/>
</dbReference>
<dbReference type="SUPFAM" id="SSF81321">
    <property type="entry name" value="Family A G protein-coupled receptor-like"/>
    <property type="match status" value="1"/>
</dbReference>